<accession>A0ABQ2AZS9</accession>
<sequence length="89" mass="8630">MRRTVRRRAAAGLVGALSLLLPAALPALAAPPTGEIVLDGATSAEGMAAGEGTTFMPGNSPPVISSAVTSAKAPPPGSSMRPKGAPPSA</sequence>
<gene>
    <name evidence="3" type="ORF">GCM10007170_37910</name>
</gene>
<reference evidence="4" key="1">
    <citation type="journal article" date="2019" name="Int. J. Syst. Evol. Microbiol.">
        <title>The Global Catalogue of Microorganisms (GCM) 10K type strain sequencing project: providing services to taxonomists for standard genome sequencing and annotation.</title>
        <authorList>
            <consortium name="The Broad Institute Genomics Platform"/>
            <consortium name="The Broad Institute Genome Sequencing Center for Infectious Disease"/>
            <person name="Wu L."/>
            <person name="Ma J."/>
        </authorList>
    </citation>
    <scope>NUCLEOTIDE SEQUENCE [LARGE SCALE GENOMIC DNA]</scope>
    <source>
        <strain evidence="4">CGMCC 1.12778</strain>
    </source>
</reference>
<feature type="region of interest" description="Disordered" evidence="1">
    <location>
        <begin position="48"/>
        <end position="89"/>
    </location>
</feature>
<comment type="caution">
    <text evidence="3">The sequence shown here is derived from an EMBL/GenBank/DDBJ whole genome shotgun (WGS) entry which is preliminary data.</text>
</comment>
<dbReference type="EMBL" id="BMFW01000027">
    <property type="protein sequence ID" value="GGI00539.1"/>
    <property type="molecule type" value="Genomic_DNA"/>
</dbReference>
<name>A0ABQ2AZS9_9MICC</name>
<feature type="chain" id="PRO_5045433613" evidence="2">
    <location>
        <begin position="30"/>
        <end position="89"/>
    </location>
</feature>
<evidence type="ECO:0000256" key="1">
    <source>
        <dbReference type="SAM" id="MobiDB-lite"/>
    </source>
</evidence>
<keyword evidence="4" id="KW-1185">Reference proteome</keyword>
<dbReference type="Proteomes" id="UP000643279">
    <property type="component" value="Unassembled WGS sequence"/>
</dbReference>
<protein>
    <submittedName>
        <fullName evidence="3">Uncharacterized protein</fullName>
    </submittedName>
</protein>
<proteinExistence type="predicted"/>
<keyword evidence="2" id="KW-0732">Signal</keyword>
<evidence type="ECO:0000256" key="2">
    <source>
        <dbReference type="SAM" id="SignalP"/>
    </source>
</evidence>
<evidence type="ECO:0000313" key="3">
    <source>
        <dbReference type="EMBL" id="GGI00539.1"/>
    </source>
</evidence>
<dbReference type="RefSeq" id="WP_229748583.1">
    <property type="nucleotide sequence ID" value="NZ_BMFW01000027.1"/>
</dbReference>
<feature type="signal peptide" evidence="2">
    <location>
        <begin position="1"/>
        <end position="29"/>
    </location>
</feature>
<organism evidence="3 4">
    <name type="scientific">Arthrobacter liuii</name>
    <dbReference type="NCBI Taxonomy" id="1476996"/>
    <lineage>
        <taxon>Bacteria</taxon>
        <taxon>Bacillati</taxon>
        <taxon>Actinomycetota</taxon>
        <taxon>Actinomycetes</taxon>
        <taxon>Micrococcales</taxon>
        <taxon>Micrococcaceae</taxon>
        <taxon>Arthrobacter</taxon>
    </lineage>
</organism>
<evidence type="ECO:0000313" key="4">
    <source>
        <dbReference type="Proteomes" id="UP000643279"/>
    </source>
</evidence>